<comment type="caution">
    <text evidence="1">The sequence shown here is derived from an EMBL/GenBank/DDBJ whole genome shotgun (WGS) entry which is preliminary data.</text>
</comment>
<accession>A0A6L2KL74</accession>
<gene>
    <name evidence="1" type="ORF">Tci_022139</name>
</gene>
<proteinExistence type="predicted"/>
<dbReference type="EMBL" id="BKCJ010002673">
    <property type="protein sequence ID" value="GEU50161.1"/>
    <property type="molecule type" value="Genomic_DNA"/>
</dbReference>
<reference evidence="1" key="1">
    <citation type="journal article" date="2019" name="Sci. Rep.">
        <title>Draft genome of Tanacetum cinerariifolium, the natural source of mosquito coil.</title>
        <authorList>
            <person name="Yamashiro T."/>
            <person name="Shiraishi A."/>
            <person name="Satake H."/>
            <person name="Nakayama K."/>
        </authorList>
    </citation>
    <scope>NUCLEOTIDE SEQUENCE</scope>
</reference>
<organism evidence="1">
    <name type="scientific">Tanacetum cinerariifolium</name>
    <name type="common">Dalmatian daisy</name>
    <name type="synonym">Chrysanthemum cinerariifolium</name>
    <dbReference type="NCBI Taxonomy" id="118510"/>
    <lineage>
        <taxon>Eukaryota</taxon>
        <taxon>Viridiplantae</taxon>
        <taxon>Streptophyta</taxon>
        <taxon>Embryophyta</taxon>
        <taxon>Tracheophyta</taxon>
        <taxon>Spermatophyta</taxon>
        <taxon>Magnoliopsida</taxon>
        <taxon>eudicotyledons</taxon>
        <taxon>Gunneridae</taxon>
        <taxon>Pentapetalae</taxon>
        <taxon>asterids</taxon>
        <taxon>campanulids</taxon>
        <taxon>Asterales</taxon>
        <taxon>Asteraceae</taxon>
        <taxon>Asteroideae</taxon>
        <taxon>Anthemideae</taxon>
        <taxon>Anthemidinae</taxon>
        <taxon>Tanacetum</taxon>
    </lineage>
</organism>
<name>A0A6L2KL74_TANCI</name>
<protein>
    <submittedName>
        <fullName evidence="1">Uncharacterized protein</fullName>
    </submittedName>
</protein>
<evidence type="ECO:0000313" key="1">
    <source>
        <dbReference type="EMBL" id="GEU50161.1"/>
    </source>
</evidence>
<dbReference type="AlphaFoldDB" id="A0A6L2KL74"/>
<sequence length="77" mass="8859">MLQVPAMNMVPHWIKRTNIAKTTILNPISRLSKVRGRLVGFMDLQWKIFSHDSAYMGEDGNLSLPHLSYSHFLVVHL</sequence>